<name>A0A6A5RAL0_9PLEO</name>
<sequence length="63" mass="7041">MAWSVGPRRAGTLLRFLVHLSPTKCQLSQSPTTGLIEWCCRFFHCNTDNLVPRTYTTVLASSA</sequence>
<gene>
    <name evidence="2" type="ORF">M421DRAFT_424063</name>
</gene>
<evidence type="ECO:0000313" key="2">
    <source>
        <dbReference type="EMBL" id="KAF1925261.1"/>
    </source>
</evidence>
<dbReference type="GeneID" id="54351311"/>
<protein>
    <recommendedName>
        <fullName evidence="4">Secreted protein</fullName>
    </recommendedName>
</protein>
<reference evidence="2" key="1">
    <citation type="journal article" date="2020" name="Stud. Mycol.">
        <title>101 Dothideomycetes genomes: a test case for predicting lifestyles and emergence of pathogens.</title>
        <authorList>
            <person name="Haridas S."/>
            <person name="Albert R."/>
            <person name="Binder M."/>
            <person name="Bloem J."/>
            <person name="Labutti K."/>
            <person name="Salamov A."/>
            <person name="Andreopoulos B."/>
            <person name="Baker S."/>
            <person name="Barry K."/>
            <person name="Bills G."/>
            <person name="Bluhm B."/>
            <person name="Cannon C."/>
            <person name="Castanera R."/>
            <person name="Culley D."/>
            <person name="Daum C."/>
            <person name="Ezra D."/>
            <person name="Gonzalez J."/>
            <person name="Henrissat B."/>
            <person name="Kuo A."/>
            <person name="Liang C."/>
            <person name="Lipzen A."/>
            <person name="Lutzoni F."/>
            <person name="Magnuson J."/>
            <person name="Mondo S."/>
            <person name="Nolan M."/>
            <person name="Ohm R."/>
            <person name="Pangilinan J."/>
            <person name="Park H.-J."/>
            <person name="Ramirez L."/>
            <person name="Alfaro M."/>
            <person name="Sun H."/>
            <person name="Tritt A."/>
            <person name="Yoshinaga Y."/>
            <person name="Zwiers L.-H."/>
            <person name="Turgeon B."/>
            <person name="Goodwin S."/>
            <person name="Spatafora J."/>
            <person name="Crous P."/>
            <person name="Grigoriev I."/>
        </authorList>
    </citation>
    <scope>NUCLEOTIDE SEQUENCE</scope>
    <source>
        <strain evidence="2">CBS 183.55</strain>
    </source>
</reference>
<keyword evidence="1" id="KW-0732">Signal</keyword>
<dbReference type="Proteomes" id="UP000800082">
    <property type="component" value="Unassembled WGS sequence"/>
</dbReference>
<evidence type="ECO:0000256" key="1">
    <source>
        <dbReference type="SAM" id="SignalP"/>
    </source>
</evidence>
<evidence type="ECO:0008006" key="4">
    <source>
        <dbReference type="Google" id="ProtNLM"/>
    </source>
</evidence>
<dbReference type="EMBL" id="ML978986">
    <property type="protein sequence ID" value="KAF1925261.1"/>
    <property type="molecule type" value="Genomic_DNA"/>
</dbReference>
<proteinExistence type="predicted"/>
<feature type="signal peptide" evidence="1">
    <location>
        <begin position="1"/>
        <end position="25"/>
    </location>
</feature>
<dbReference type="AlphaFoldDB" id="A0A6A5RAL0"/>
<organism evidence="2 3">
    <name type="scientific">Didymella exigua CBS 183.55</name>
    <dbReference type="NCBI Taxonomy" id="1150837"/>
    <lineage>
        <taxon>Eukaryota</taxon>
        <taxon>Fungi</taxon>
        <taxon>Dikarya</taxon>
        <taxon>Ascomycota</taxon>
        <taxon>Pezizomycotina</taxon>
        <taxon>Dothideomycetes</taxon>
        <taxon>Pleosporomycetidae</taxon>
        <taxon>Pleosporales</taxon>
        <taxon>Pleosporineae</taxon>
        <taxon>Didymellaceae</taxon>
        <taxon>Didymella</taxon>
    </lineage>
</organism>
<evidence type="ECO:0000313" key="3">
    <source>
        <dbReference type="Proteomes" id="UP000800082"/>
    </source>
</evidence>
<accession>A0A6A5RAL0</accession>
<feature type="chain" id="PRO_5025519930" description="Secreted protein" evidence="1">
    <location>
        <begin position="26"/>
        <end position="63"/>
    </location>
</feature>
<dbReference type="RefSeq" id="XP_033445513.1">
    <property type="nucleotide sequence ID" value="XM_033593643.1"/>
</dbReference>
<keyword evidence="3" id="KW-1185">Reference proteome</keyword>